<name>A0A8J6CA32_DIALT</name>
<feature type="transmembrane region" description="Helical" evidence="6">
    <location>
        <begin position="477"/>
        <end position="497"/>
    </location>
</feature>
<evidence type="ECO:0000256" key="6">
    <source>
        <dbReference type="SAM" id="Phobius"/>
    </source>
</evidence>
<accession>A0A8J6CA32</accession>
<dbReference type="GO" id="GO:0016020">
    <property type="term" value="C:membrane"/>
    <property type="evidence" value="ECO:0007669"/>
    <property type="project" value="UniProtKB-SubCell"/>
</dbReference>
<feature type="transmembrane region" description="Helical" evidence="6">
    <location>
        <begin position="157"/>
        <end position="176"/>
    </location>
</feature>
<feature type="transmembrane region" description="Helical" evidence="6">
    <location>
        <begin position="503"/>
        <end position="523"/>
    </location>
</feature>
<reference evidence="8" key="1">
    <citation type="submission" date="2021-05" db="EMBL/GenBank/DDBJ databases">
        <title>The genome of the haptophyte Pavlova lutheri (Diacronema luteri, Pavlovales) - a model for lipid biosynthesis in eukaryotic algae.</title>
        <authorList>
            <person name="Hulatt C.J."/>
            <person name="Posewitz M.C."/>
        </authorList>
    </citation>
    <scope>NUCLEOTIDE SEQUENCE</scope>
    <source>
        <strain evidence="8">NIVA-4/92</strain>
    </source>
</reference>
<evidence type="ECO:0000313" key="9">
    <source>
        <dbReference type="Proteomes" id="UP000751190"/>
    </source>
</evidence>
<keyword evidence="2" id="KW-0813">Transport</keyword>
<dbReference type="PANTHER" id="PTHR23504">
    <property type="entry name" value="MAJOR FACILITATOR SUPERFAMILY DOMAIN-CONTAINING PROTEIN 10"/>
    <property type="match status" value="1"/>
</dbReference>
<dbReference type="InterPro" id="IPR020846">
    <property type="entry name" value="MFS_dom"/>
</dbReference>
<dbReference type="SUPFAM" id="SSF103473">
    <property type="entry name" value="MFS general substrate transporter"/>
    <property type="match status" value="1"/>
</dbReference>
<keyword evidence="5 6" id="KW-0472">Membrane</keyword>
<dbReference type="PROSITE" id="PS50850">
    <property type="entry name" value="MFS"/>
    <property type="match status" value="1"/>
</dbReference>
<organism evidence="8 9">
    <name type="scientific">Diacronema lutheri</name>
    <name type="common">Unicellular marine alga</name>
    <name type="synonym">Monochrysis lutheri</name>
    <dbReference type="NCBI Taxonomy" id="2081491"/>
    <lineage>
        <taxon>Eukaryota</taxon>
        <taxon>Haptista</taxon>
        <taxon>Haptophyta</taxon>
        <taxon>Pavlovophyceae</taxon>
        <taxon>Pavlovales</taxon>
        <taxon>Pavlovaceae</taxon>
        <taxon>Diacronema</taxon>
    </lineage>
</organism>
<dbReference type="OrthoDB" id="419616at2759"/>
<protein>
    <recommendedName>
        <fullName evidence="7">Major facilitator superfamily (MFS) profile domain-containing protein</fullName>
    </recommendedName>
</protein>
<comment type="subcellular location">
    <subcellularLocation>
        <location evidence="1">Membrane</location>
        <topology evidence="1">Multi-pass membrane protein</topology>
    </subcellularLocation>
</comment>
<dbReference type="InterPro" id="IPR036259">
    <property type="entry name" value="MFS_trans_sf"/>
</dbReference>
<evidence type="ECO:0000256" key="1">
    <source>
        <dbReference type="ARBA" id="ARBA00004141"/>
    </source>
</evidence>
<feature type="domain" description="Major facilitator superfamily (MFS) profile" evidence="7">
    <location>
        <begin position="87"/>
        <end position="525"/>
    </location>
</feature>
<evidence type="ECO:0000313" key="8">
    <source>
        <dbReference type="EMBL" id="KAG8460058.1"/>
    </source>
</evidence>
<feature type="transmembrane region" description="Helical" evidence="6">
    <location>
        <begin position="214"/>
        <end position="238"/>
    </location>
</feature>
<sequence length="529" mass="54426">MSLGLRLVGVVCAVSLLDVQHPLVSRAASIGPSARRPWLRAAPRAPRAPPAALARRAPPARACARLSGAAAAAENAAEGGEGMPFSARACVFAVQFSEAVQSMMIFPFLPFMMEGFGVPPAQLGVAAGALSSSYCFASFIATPIVSSLSDTVGVRQTMLFTIAVGLCSTFAFGMAPSYRLALVARIVAGSMNGNISILKAFIARTTSGTRRVKAFGLLTLAFGCGAVIAPATGGLLARPAALYPATFGRLPLFRAQPYLLPCLVCMAVQFAALLTAYVALPRTPAAGDARAAAAGAATPEVPPAARAGLRERLAFLRERAPLLACGAYALDCFINVLYDLAVPLLLKSALCDGGLGLSMREIGCVLSAASIGLFGSLPLQAPLTQRVGTRRSLAWANFLLLPVFLLLPALALLRRYSLSPAASPAVAAIVFPALVVTLALINCFGTLGFTLGNVLVNSSVPPSQLAMINGFSQSLSALARGFAPIVGGLIVSISAHMRVGGQFVVFAFMGLVALLAGAVVKSVPQADDA</sequence>
<proteinExistence type="predicted"/>
<dbReference type="Proteomes" id="UP000751190">
    <property type="component" value="Unassembled WGS sequence"/>
</dbReference>
<evidence type="ECO:0000256" key="2">
    <source>
        <dbReference type="ARBA" id="ARBA00022448"/>
    </source>
</evidence>
<evidence type="ECO:0000256" key="5">
    <source>
        <dbReference type="ARBA" id="ARBA00023136"/>
    </source>
</evidence>
<dbReference type="Gene3D" id="1.20.1250.20">
    <property type="entry name" value="MFS general substrate transporter like domains"/>
    <property type="match status" value="1"/>
</dbReference>
<feature type="transmembrane region" description="Helical" evidence="6">
    <location>
        <begin position="320"/>
        <end position="338"/>
    </location>
</feature>
<feature type="transmembrane region" description="Helical" evidence="6">
    <location>
        <begin position="358"/>
        <end position="381"/>
    </location>
</feature>
<keyword evidence="9" id="KW-1185">Reference proteome</keyword>
<dbReference type="OMA" id="PWKELQP"/>
<keyword evidence="4 6" id="KW-1133">Transmembrane helix</keyword>
<dbReference type="PANTHER" id="PTHR23504:SF15">
    <property type="entry name" value="MAJOR FACILITATOR SUPERFAMILY (MFS) PROFILE DOMAIN-CONTAINING PROTEIN"/>
    <property type="match status" value="1"/>
</dbReference>
<dbReference type="GO" id="GO:0022857">
    <property type="term" value="F:transmembrane transporter activity"/>
    <property type="evidence" value="ECO:0007669"/>
    <property type="project" value="InterPro"/>
</dbReference>
<evidence type="ECO:0000256" key="4">
    <source>
        <dbReference type="ARBA" id="ARBA00022989"/>
    </source>
</evidence>
<dbReference type="PRINTS" id="PR01035">
    <property type="entry name" value="TCRTETA"/>
</dbReference>
<dbReference type="InterPro" id="IPR001958">
    <property type="entry name" value="Tet-R_TetA/multi-R_MdtG-like"/>
</dbReference>
<feature type="transmembrane region" description="Helical" evidence="6">
    <location>
        <begin position="425"/>
        <end position="456"/>
    </location>
</feature>
<dbReference type="Pfam" id="PF07690">
    <property type="entry name" value="MFS_1"/>
    <property type="match status" value="1"/>
</dbReference>
<comment type="caution">
    <text evidence="8">The sequence shown here is derived from an EMBL/GenBank/DDBJ whole genome shotgun (WGS) entry which is preliminary data.</text>
</comment>
<keyword evidence="3 6" id="KW-0812">Transmembrane</keyword>
<evidence type="ECO:0000259" key="7">
    <source>
        <dbReference type="PROSITE" id="PS50850"/>
    </source>
</evidence>
<dbReference type="AlphaFoldDB" id="A0A8J6CA32"/>
<dbReference type="InterPro" id="IPR011701">
    <property type="entry name" value="MFS"/>
</dbReference>
<gene>
    <name evidence="8" type="ORF">KFE25_014203</name>
</gene>
<dbReference type="EMBL" id="JAGTXO010000035">
    <property type="protein sequence ID" value="KAG8460058.1"/>
    <property type="molecule type" value="Genomic_DNA"/>
</dbReference>
<feature type="transmembrane region" description="Helical" evidence="6">
    <location>
        <begin position="121"/>
        <end position="145"/>
    </location>
</feature>
<feature type="transmembrane region" description="Helical" evidence="6">
    <location>
        <begin position="393"/>
        <end position="413"/>
    </location>
</feature>
<feature type="transmembrane region" description="Helical" evidence="6">
    <location>
        <begin position="258"/>
        <end position="280"/>
    </location>
</feature>
<evidence type="ECO:0000256" key="3">
    <source>
        <dbReference type="ARBA" id="ARBA00022692"/>
    </source>
</evidence>